<dbReference type="Proteomes" id="UP000614601">
    <property type="component" value="Unassembled WGS sequence"/>
</dbReference>
<evidence type="ECO:0000256" key="7">
    <source>
        <dbReference type="ARBA" id="ARBA00023209"/>
    </source>
</evidence>
<dbReference type="InterPro" id="IPR033177">
    <property type="entry name" value="PSD-B"/>
</dbReference>
<keyword evidence="4" id="KW-0444">Lipid biosynthesis</keyword>
<dbReference type="Proteomes" id="UP000783686">
    <property type="component" value="Unassembled WGS sequence"/>
</dbReference>
<keyword evidence="8" id="KW-0456">Lyase</keyword>
<evidence type="ECO:0000256" key="4">
    <source>
        <dbReference type="ARBA" id="ARBA00022516"/>
    </source>
</evidence>
<dbReference type="AlphaFoldDB" id="A0A811KGJ7"/>
<dbReference type="EMBL" id="CAJFDH010000003">
    <property type="protein sequence ID" value="CAD5215420.1"/>
    <property type="molecule type" value="Genomic_DNA"/>
</dbReference>
<evidence type="ECO:0000313" key="14">
    <source>
        <dbReference type="Proteomes" id="UP000614601"/>
    </source>
</evidence>
<evidence type="ECO:0000256" key="8">
    <source>
        <dbReference type="ARBA" id="ARBA00023239"/>
    </source>
</evidence>
<dbReference type="GO" id="GO:0005739">
    <property type="term" value="C:mitochondrion"/>
    <property type="evidence" value="ECO:0007669"/>
    <property type="project" value="TreeGrafter"/>
</dbReference>
<protein>
    <recommendedName>
        <fullName evidence="3">phosphatidylserine decarboxylase</fullName>
        <ecNumber evidence="3">4.1.1.65</ecNumber>
    </recommendedName>
</protein>
<name>A0A811KGJ7_9BILA</name>
<comment type="pathway">
    <text evidence="2">Lipid metabolism.</text>
</comment>
<comment type="pathway">
    <text evidence="11">Phospholipid metabolism; phosphatidylethanolamine biosynthesis.</text>
</comment>
<evidence type="ECO:0000256" key="3">
    <source>
        <dbReference type="ARBA" id="ARBA00012243"/>
    </source>
</evidence>
<proteinExistence type="predicted"/>
<comment type="caution">
    <text evidence="13">The sequence shown here is derived from an EMBL/GenBank/DDBJ whole genome shotgun (WGS) entry which is preliminary data.</text>
</comment>
<dbReference type="UniPathway" id="UPA00558"/>
<evidence type="ECO:0000256" key="1">
    <source>
        <dbReference type="ARBA" id="ARBA00001928"/>
    </source>
</evidence>
<dbReference type="PANTHER" id="PTHR10067:SF6">
    <property type="entry name" value="PHOSPHATIDYLSERINE DECARBOXYLASE PROENZYME, MITOCHONDRIAL"/>
    <property type="match status" value="1"/>
</dbReference>
<evidence type="ECO:0000313" key="13">
    <source>
        <dbReference type="EMBL" id="CAD5215420.1"/>
    </source>
</evidence>
<evidence type="ECO:0000256" key="10">
    <source>
        <dbReference type="ARBA" id="ARBA00023317"/>
    </source>
</evidence>
<evidence type="ECO:0000256" key="12">
    <source>
        <dbReference type="ARBA" id="ARBA00045136"/>
    </source>
</evidence>
<evidence type="ECO:0000256" key="2">
    <source>
        <dbReference type="ARBA" id="ARBA00005189"/>
    </source>
</evidence>
<comment type="function">
    <text evidence="12">Catalyzes the formation of phosphatidylethanolamine (PtdEtn) from phosphatidylserine (PtdSer). Plays a central role in phospholipid metabolism and in the interorganelle trafficking of phosphatidylserine. May be involved in lipid droplet biogenesis at the endoplasmic reticulum membrane.</text>
</comment>
<keyword evidence="6" id="KW-0443">Lipid metabolism</keyword>
<evidence type="ECO:0000256" key="5">
    <source>
        <dbReference type="ARBA" id="ARBA00022793"/>
    </source>
</evidence>
<dbReference type="GO" id="GO:0004609">
    <property type="term" value="F:phosphatidylserine decarboxylase activity"/>
    <property type="evidence" value="ECO:0007669"/>
    <property type="project" value="UniProtKB-EC"/>
</dbReference>
<keyword evidence="9" id="KW-1208">Phospholipid metabolism</keyword>
<evidence type="ECO:0000256" key="11">
    <source>
        <dbReference type="ARBA" id="ARBA00024326"/>
    </source>
</evidence>
<accession>A0A811KGJ7</accession>
<organism evidence="13 14">
    <name type="scientific">Bursaphelenchus okinawaensis</name>
    <dbReference type="NCBI Taxonomy" id="465554"/>
    <lineage>
        <taxon>Eukaryota</taxon>
        <taxon>Metazoa</taxon>
        <taxon>Ecdysozoa</taxon>
        <taxon>Nematoda</taxon>
        <taxon>Chromadorea</taxon>
        <taxon>Rhabditida</taxon>
        <taxon>Tylenchina</taxon>
        <taxon>Tylenchomorpha</taxon>
        <taxon>Aphelenchoidea</taxon>
        <taxon>Aphelenchoididae</taxon>
        <taxon>Bursaphelenchus</taxon>
    </lineage>
</organism>
<evidence type="ECO:0000256" key="6">
    <source>
        <dbReference type="ARBA" id="ARBA00023098"/>
    </source>
</evidence>
<evidence type="ECO:0000256" key="9">
    <source>
        <dbReference type="ARBA" id="ARBA00023264"/>
    </source>
</evidence>
<gene>
    <name evidence="13" type="ORF">BOKJ2_LOCUS6084</name>
</gene>
<keyword evidence="10" id="KW-0670">Pyruvate</keyword>
<keyword evidence="7" id="KW-0594">Phospholipid biosynthesis</keyword>
<comment type="cofactor">
    <cofactor evidence="1">
        <name>pyruvate</name>
        <dbReference type="ChEBI" id="CHEBI:15361"/>
    </cofactor>
</comment>
<dbReference type="InterPro" id="IPR003817">
    <property type="entry name" value="PS_Dcarbxylase"/>
</dbReference>
<keyword evidence="14" id="KW-1185">Reference proteome</keyword>
<keyword evidence="5" id="KW-0210">Decarboxylase</keyword>
<dbReference type="GO" id="GO:0006646">
    <property type="term" value="P:phosphatidylethanolamine biosynthetic process"/>
    <property type="evidence" value="ECO:0007669"/>
    <property type="project" value="UniProtKB-UniPathway"/>
</dbReference>
<dbReference type="OrthoDB" id="4330at2759"/>
<sequence>MLSRIVGSRLFGSTRLLSNVPQKPKSRWKLYVVGTTVLTTGLYTAKVLLPDMREIKDPTHYYSNWLIRMYASLPLSAISKVSGGFSKVYIPTMLRDTLFGLYVRIYNCDMDEAIHPDLRNYRTFAEFFNRPLLPGARPISAAPMVSPTDGTVLHIGEIEDERVEYVKGHDYPVSEFLGPVRLDIPKDKKLLQVVIYLAPGDYHAFHSPTTFQCLQQTHFPGKLFSVRPWVLEAIPLLFCLNERMVLNGNWKHGFFSMTAVAATNVGDIEITDHMERRANAKVLETEDFESAEGTVLSYGKGQKVGEFRLGSTVVLIFEARNSAKFAISAGDRVKFGQSLLLED</sequence>
<dbReference type="EMBL" id="CAJFCW020000003">
    <property type="protein sequence ID" value="CAG9104040.1"/>
    <property type="molecule type" value="Genomic_DNA"/>
</dbReference>
<dbReference type="PANTHER" id="PTHR10067">
    <property type="entry name" value="PHOSPHATIDYLSERINE DECARBOXYLASE"/>
    <property type="match status" value="1"/>
</dbReference>
<reference evidence="13" key="1">
    <citation type="submission" date="2020-09" db="EMBL/GenBank/DDBJ databases">
        <authorList>
            <person name="Kikuchi T."/>
        </authorList>
    </citation>
    <scope>NUCLEOTIDE SEQUENCE</scope>
    <source>
        <strain evidence="13">SH1</strain>
    </source>
</reference>
<dbReference type="EC" id="4.1.1.65" evidence="3"/>
<dbReference type="NCBIfam" id="TIGR00163">
    <property type="entry name" value="PS_decarb"/>
    <property type="match status" value="1"/>
</dbReference>
<dbReference type="Pfam" id="PF02666">
    <property type="entry name" value="PS_Dcarbxylase"/>
    <property type="match status" value="1"/>
</dbReference>